<feature type="chain" id="PRO_5041316606" evidence="2">
    <location>
        <begin position="20"/>
        <end position="624"/>
    </location>
</feature>
<gene>
    <name evidence="3" type="ORF">PV328_009650</name>
</gene>
<name>A0AA39C6U3_9HYME</name>
<keyword evidence="4" id="KW-1185">Reference proteome</keyword>
<organism evidence="3 4">
    <name type="scientific">Microctonus aethiopoides</name>
    <dbReference type="NCBI Taxonomy" id="144406"/>
    <lineage>
        <taxon>Eukaryota</taxon>
        <taxon>Metazoa</taxon>
        <taxon>Ecdysozoa</taxon>
        <taxon>Arthropoda</taxon>
        <taxon>Hexapoda</taxon>
        <taxon>Insecta</taxon>
        <taxon>Pterygota</taxon>
        <taxon>Neoptera</taxon>
        <taxon>Endopterygota</taxon>
        <taxon>Hymenoptera</taxon>
        <taxon>Apocrita</taxon>
        <taxon>Ichneumonoidea</taxon>
        <taxon>Braconidae</taxon>
        <taxon>Euphorinae</taxon>
        <taxon>Microctonus</taxon>
    </lineage>
</organism>
<feature type="region of interest" description="Disordered" evidence="1">
    <location>
        <begin position="42"/>
        <end position="65"/>
    </location>
</feature>
<dbReference type="Proteomes" id="UP001168990">
    <property type="component" value="Unassembled WGS sequence"/>
</dbReference>
<feature type="compositionally biased region" description="Basic and acidic residues" evidence="1">
    <location>
        <begin position="44"/>
        <end position="65"/>
    </location>
</feature>
<comment type="caution">
    <text evidence="3">The sequence shown here is derived from an EMBL/GenBank/DDBJ whole genome shotgun (WGS) entry which is preliminary data.</text>
</comment>
<accession>A0AA39C6U3</accession>
<evidence type="ECO:0000313" key="4">
    <source>
        <dbReference type="Proteomes" id="UP001168990"/>
    </source>
</evidence>
<evidence type="ECO:0000256" key="1">
    <source>
        <dbReference type="SAM" id="MobiDB-lite"/>
    </source>
</evidence>
<dbReference type="AlphaFoldDB" id="A0AA39C6U3"/>
<evidence type="ECO:0000313" key="3">
    <source>
        <dbReference type="EMBL" id="KAK0158674.1"/>
    </source>
</evidence>
<reference evidence="3" key="1">
    <citation type="journal article" date="2023" name="bioRxiv">
        <title>Scaffold-level genome assemblies of two parasitoid biocontrol wasps reveal the parthenogenesis mechanism and an associated novel virus.</title>
        <authorList>
            <person name="Inwood S."/>
            <person name="Skelly J."/>
            <person name="Guhlin J."/>
            <person name="Harrop T."/>
            <person name="Goldson S."/>
            <person name="Dearden P."/>
        </authorList>
    </citation>
    <scope>NUCLEOTIDE SEQUENCE</scope>
    <source>
        <strain evidence="3">Irish</strain>
        <tissue evidence="3">Whole body</tissue>
    </source>
</reference>
<protein>
    <submittedName>
        <fullName evidence="3">Uncharacterized protein</fullName>
    </submittedName>
</protein>
<dbReference type="EMBL" id="JAQQBS010001424">
    <property type="protein sequence ID" value="KAK0158674.1"/>
    <property type="molecule type" value="Genomic_DNA"/>
</dbReference>
<sequence>MQKIILFVICLSLIPLSWADNDNKEKLETLDTGKLDSTAMFDVDNDKENNDAQRKRDSGYSYRRPDRPIKFESLRLSNSPGRYATRFPTNIVKPFNRYGPPKQTALHVFLNNHQTLRLHNQRFKNRYHHGQHTNDNKIQFPGNNKPKENSHLNVLNSIKEIGSSSGSNPIANQNTEPFNHNTANYLPPKNQKLPIHSSNTNFQQSSIDLTTLQRFNNNLKSQKFIQSHQLSDAAQFLTQNAHAISQLYKTPATNINYEPTSDEIDDFTNNQSPNSNSQFQTFVMTTDEQSQLRQNPEALTSQQKLPSYSSGVIGPHRTLEKIIAEEKDRLIHQLQQTLSSQSQTSVPDITRYAQNNGNYYDTQKLLFDKLQNQGQQNAFNIANTGAIEPASTQHGTLLTSYGVPVHSTNNHQTPSTISLTASAASVNGPQSTSSAGNSHVLTSVSTSSTQPVATLPFPQYDNFVPTIIGNTNFVSGLPPHYDSTFIATNSPNSPTHFTIPIGITNVNKPILGSIPPTSDTLKPISFPSIPSSPVNSIFPSPIQSVFSNVPTPLQKPIITSHPTYGVQSTPVNSVILRPVKPAVYPVYYYPNAAYHQQKPALTLSTYPKLYAPTHLHTKFNQSCK</sequence>
<keyword evidence="2" id="KW-0732">Signal</keyword>
<reference evidence="3" key="2">
    <citation type="submission" date="2023-03" db="EMBL/GenBank/DDBJ databases">
        <authorList>
            <person name="Inwood S.N."/>
            <person name="Skelly J.G."/>
            <person name="Guhlin J."/>
            <person name="Harrop T.W.R."/>
            <person name="Goldson S.G."/>
            <person name="Dearden P.K."/>
        </authorList>
    </citation>
    <scope>NUCLEOTIDE SEQUENCE</scope>
    <source>
        <strain evidence="3">Irish</strain>
        <tissue evidence="3">Whole body</tissue>
    </source>
</reference>
<proteinExistence type="predicted"/>
<feature type="signal peptide" evidence="2">
    <location>
        <begin position="1"/>
        <end position="19"/>
    </location>
</feature>
<evidence type="ECO:0000256" key="2">
    <source>
        <dbReference type="SAM" id="SignalP"/>
    </source>
</evidence>